<keyword evidence="2" id="KW-1185">Reference proteome</keyword>
<gene>
    <name evidence="1" type="ORF">MRB53_001210</name>
</gene>
<comment type="caution">
    <text evidence="1">The sequence shown here is derived from an EMBL/GenBank/DDBJ whole genome shotgun (WGS) entry which is preliminary data.</text>
</comment>
<evidence type="ECO:0000313" key="2">
    <source>
        <dbReference type="Proteomes" id="UP001234297"/>
    </source>
</evidence>
<evidence type="ECO:0000313" key="1">
    <source>
        <dbReference type="EMBL" id="KAJ8648187.1"/>
    </source>
</evidence>
<dbReference type="Proteomes" id="UP001234297">
    <property type="component" value="Chromosome 1"/>
</dbReference>
<reference evidence="1 2" key="1">
    <citation type="journal article" date="2022" name="Hortic Res">
        <title>A haplotype resolved chromosomal level avocado genome allows analysis of novel avocado genes.</title>
        <authorList>
            <person name="Nath O."/>
            <person name="Fletcher S.J."/>
            <person name="Hayward A."/>
            <person name="Shaw L.M."/>
            <person name="Masouleh A.K."/>
            <person name="Furtado A."/>
            <person name="Henry R.J."/>
            <person name="Mitter N."/>
        </authorList>
    </citation>
    <scope>NUCLEOTIDE SEQUENCE [LARGE SCALE GENOMIC DNA]</scope>
    <source>
        <strain evidence="2">cv. Hass</strain>
    </source>
</reference>
<proteinExistence type="predicted"/>
<protein>
    <submittedName>
        <fullName evidence="1">Uncharacterized protein</fullName>
    </submittedName>
</protein>
<name>A0ACC2MR06_PERAE</name>
<accession>A0ACC2MR06</accession>
<dbReference type="EMBL" id="CM056809">
    <property type="protein sequence ID" value="KAJ8648187.1"/>
    <property type="molecule type" value="Genomic_DNA"/>
</dbReference>
<sequence length="105" mass="12273">MERIEKRKYEVAVLYCIAVEWVFLIEEEEMIGMESKRNRILIPIAKSYLLDLQQSNLRKWGFIRKVGKLRIEENDKKVKVVVHVARAVCVFSRAGLGPEEDSHSL</sequence>
<organism evidence="1 2">
    <name type="scientific">Persea americana</name>
    <name type="common">Avocado</name>
    <dbReference type="NCBI Taxonomy" id="3435"/>
    <lineage>
        <taxon>Eukaryota</taxon>
        <taxon>Viridiplantae</taxon>
        <taxon>Streptophyta</taxon>
        <taxon>Embryophyta</taxon>
        <taxon>Tracheophyta</taxon>
        <taxon>Spermatophyta</taxon>
        <taxon>Magnoliopsida</taxon>
        <taxon>Magnoliidae</taxon>
        <taxon>Laurales</taxon>
        <taxon>Lauraceae</taxon>
        <taxon>Persea</taxon>
    </lineage>
</organism>